<sequence>MWRDPAKTGRDSICTISWKYYDLISELNSGSEVELQTLECAYIFYVLCPQMDNSCYPVIEYIIT</sequence>
<proteinExistence type="predicted"/>
<keyword evidence="2" id="KW-1185">Reference proteome</keyword>
<organism evidence="1 2">
    <name type="scientific">Methanolobus vulcani</name>
    <dbReference type="NCBI Taxonomy" id="38026"/>
    <lineage>
        <taxon>Archaea</taxon>
        <taxon>Methanobacteriati</taxon>
        <taxon>Methanobacteriota</taxon>
        <taxon>Stenosarchaea group</taxon>
        <taxon>Methanomicrobia</taxon>
        <taxon>Methanosarcinales</taxon>
        <taxon>Methanosarcinaceae</taxon>
        <taxon>Methanolobus</taxon>
    </lineage>
</organism>
<protein>
    <submittedName>
        <fullName evidence="1">Uncharacterized protein</fullName>
    </submittedName>
</protein>
<evidence type="ECO:0000313" key="2">
    <source>
        <dbReference type="Proteomes" id="UP000199259"/>
    </source>
</evidence>
<accession>A0A7Z7FEZ1</accession>
<dbReference type="AlphaFoldDB" id="A0A7Z7FEZ1"/>
<name>A0A7Z7FEZ1_9EURY</name>
<comment type="caution">
    <text evidence="1">The sequence shown here is derived from an EMBL/GenBank/DDBJ whole genome shotgun (WGS) entry which is preliminary data.</text>
</comment>
<evidence type="ECO:0000313" key="1">
    <source>
        <dbReference type="EMBL" id="SDG04052.1"/>
    </source>
</evidence>
<reference evidence="1 2" key="1">
    <citation type="submission" date="2016-10" db="EMBL/GenBank/DDBJ databases">
        <authorList>
            <person name="Varghese N."/>
            <person name="Submissions S."/>
        </authorList>
    </citation>
    <scope>NUCLEOTIDE SEQUENCE [LARGE SCALE GENOMIC DNA]</scope>
    <source>
        <strain evidence="1 2">PL 12/M</strain>
    </source>
</reference>
<dbReference type="Proteomes" id="UP000199259">
    <property type="component" value="Unassembled WGS sequence"/>
</dbReference>
<dbReference type="EMBL" id="FNCA01000006">
    <property type="protein sequence ID" value="SDG04052.1"/>
    <property type="molecule type" value="Genomic_DNA"/>
</dbReference>
<gene>
    <name evidence="1" type="ORF">SAMN04488589_2004</name>
</gene>